<evidence type="ECO:0000256" key="1">
    <source>
        <dbReference type="SAM" id="MobiDB-lite"/>
    </source>
</evidence>
<evidence type="ECO:0000313" key="2">
    <source>
        <dbReference type="EMBL" id="MBW0585634.1"/>
    </source>
</evidence>
<organism evidence="2 3">
    <name type="scientific">Austropuccinia psidii MF-1</name>
    <dbReference type="NCBI Taxonomy" id="1389203"/>
    <lineage>
        <taxon>Eukaryota</taxon>
        <taxon>Fungi</taxon>
        <taxon>Dikarya</taxon>
        <taxon>Basidiomycota</taxon>
        <taxon>Pucciniomycotina</taxon>
        <taxon>Pucciniomycetes</taxon>
        <taxon>Pucciniales</taxon>
        <taxon>Sphaerophragmiaceae</taxon>
        <taxon>Austropuccinia</taxon>
    </lineage>
</organism>
<name>A0A9Q3Q549_9BASI</name>
<proteinExistence type="predicted"/>
<accession>A0A9Q3Q549</accession>
<reference evidence="2" key="1">
    <citation type="submission" date="2021-03" db="EMBL/GenBank/DDBJ databases">
        <title>Draft genome sequence of rust myrtle Austropuccinia psidii MF-1, a brazilian biotype.</title>
        <authorList>
            <person name="Quecine M.C."/>
            <person name="Pachon D.M.R."/>
            <person name="Bonatelli M.L."/>
            <person name="Correr F.H."/>
            <person name="Franceschini L.M."/>
            <person name="Leite T.F."/>
            <person name="Margarido G.R.A."/>
            <person name="Almeida C.A."/>
            <person name="Ferrarezi J.A."/>
            <person name="Labate C.A."/>
        </authorList>
    </citation>
    <scope>NUCLEOTIDE SEQUENCE</scope>
    <source>
        <strain evidence="2">MF-1</strain>
    </source>
</reference>
<dbReference type="Proteomes" id="UP000765509">
    <property type="component" value="Unassembled WGS sequence"/>
</dbReference>
<feature type="compositionally biased region" description="Polar residues" evidence="1">
    <location>
        <begin position="149"/>
        <end position="158"/>
    </location>
</feature>
<protein>
    <submittedName>
        <fullName evidence="2">Uncharacterized protein</fullName>
    </submittedName>
</protein>
<feature type="region of interest" description="Disordered" evidence="1">
    <location>
        <begin position="129"/>
        <end position="158"/>
    </location>
</feature>
<feature type="non-terminal residue" evidence="2">
    <location>
        <position position="1"/>
    </location>
</feature>
<keyword evidence="3" id="KW-1185">Reference proteome</keyword>
<comment type="caution">
    <text evidence="2">The sequence shown here is derived from an EMBL/GenBank/DDBJ whole genome shotgun (WGS) entry which is preliminary data.</text>
</comment>
<gene>
    <name evidence="2" type="ORF">O181_125349</name>
</gene>
<evidence type="ECO:0000313" key="3">
    <source>
        <dbReference type="Proteomes" id="UP000765509"/>
    </source>
</evidence>
<dbReference type="AlphaFoldDB" id="A0A9Q3Q549"/>
<dbReference type="EMBL" id="AVOT02121497">
    <property type="protein sequence ID" value="MBW0585634.1"/>
    <property type="molecule type" value="Genomic_DNA"/>
</dbReference>
<sequence>VEVTTPSNQINLDQDIQVINPKDKNVSPEERLKWHIPEIPPVPKDLNKFQQETIEIYQSQYKNWFMEAKQQEWELPPSLWIGTMNSYLQVKKFMGPEKTVELLKGWTTMSCKGQVHEIKSWLKTRSMLSEDQKKKLAPGKENSPVEAPQASTSAKQAQ</sequence>